<evidence type="ECO:0000256" key="3">
    <source>
        <dbReference type="ARBA" id="ARBA00005760"/>
    </source>
</evidence>
<evidence type="ECO:0000256" key="7">
    <source>
        <dbReference type="ARBA" id="ARBA00022927"/>
    </source>
</evidence>
<feature type="transmembrane region" description="Helical" evidence="13">
    <location>
        <begin position="16"/>
        <end position="38"/>
    </location>
</feature>
<keyword evidence="10" id="KW-0906">Nuclear pore complex</keyword>
<name>A0A1E1WE81_PECGO</name>
<keyword evidence="11 13" id="KW-0472">Membrane</keyword>
<dbReference type="GO" id="GO:0031965">
    <property type="term" value="C:nuclear membrane"/>
    <property type="evidence" value="ECO:0007669"/>
    <property type="project" value="UniProtKB-SubCell"/>
</dbReference>
<dbReference type="PANTHER" id="PTHR13269">
    <property type="entry name" value="NUCLEOPORIN NDC1"/>
    <property type="match status" value="1"/>
</dbReference>
<feature type="transmembrane region" description="Helical" evidence="13">
    <location>
        <begin position="161"/>
        <end position="179"/>
    </location>
</feature>
<dbReference type="GO" id="GO:0030674">
    <property type="term" value="F:protein-macromolecule adaptor activity"/>
    <property type="evidence" value="ECO:0007669"/>
    <property type="project" value="TreeGrafter"/>
</dbReference>
<feature type="transmembrane region" description="Helical" evidence="13">
    <location>
        <begin position="242"/>
        <end position="263"/>
    </location>
</feature>
<evidence type="ECO:0000256" key="10">
    <source>
        <dbReference type="ARBA" id="ARBA00023132"/>
    </source>
</evidence>
<keyword evidence="9" id="KW-0811">Translocation</keyword>
<keyword evidence="8 13" id="KW-1133">Transmembrane helix</keyword>
<comment type="similarity">
    <text evidence="3">Belongs to the NDC1 family.</text>
</comment>
<feature type="transmembrane region" description="Helical" evidence="13">
    <location>
        <begin position="97"/>
        <end position="120"/>
    </location>
</feature>
<dbReference type="GO" id="GO:0051028">
    <property type="term" value="P:mRNA transport"/>
    <property type="evidence" value="ECO:0007669"/>
    <property type="project" value="UniProtKB-KW"/>
</dbReference>
<dbReference type="GO" id="GO:0015031">
    <property type="term" value="P:protein transport"/>
    <property type="evidence" value="ECO:0007669"/>
    <property type="project" value="UniProtKB-KW"/>
</dbReference>
<keyword evidence="6" id="KW-0509">mRNA transport</keyword>
<dbReference type="GO" id="GO:0070762">
    <property type="term" value="C:nuclear pore transmembrane ring"/>
    <property type="evidence" value="ECO:0007669"/>
    <property type="project" value="TreeGrafter"/>
</dbReference>
<proteinExistence type="inferred from homology"/>
<reference evidence="14" key="1">
    <citation type="submission" date="2015-09" db="EMBL/GenBank/DDBJ databases">
        <title>De novo assembly of Pectinophora gossypiella (Pink Bollworm) gut transcriptome.</title>
        <authorList>
            <person name="Tassone E.E."/>
        </authorList>
    </citation>
    <scope>NUCLEOTIDE SEQUENCE</scope>
</reference>
<evidence type="ECO:0000256" key="9">
    <source>
        <dbReference type="ARBA" id="ARBA00023010"/>
    </source>
</evidence>
<evidence type="ECO:0000256" key="2">
    <source>
        <dbReference type="ARBA" id="ARBA00004567"/>
    </source>
</evidence>
<evidence type="ECO:0008006" key="15">
    <source>
        <dbReference type="Google" id="ProtNLM"/>
    </source>
</evidence>
<evidence type="ECO:0000313" key="14">
    <source>
        <dbReference type="EMBL" id="JAT85288.1"/>
    </source>
</evidence>
<evidence type="ECO:0000256" key="4">
    <source>
        <dbReference type="ARBA" id="ARBA00022448"/>
    </source>
</evidence>
<evidence type="ECO:0000256" key="8">
    <source>
        <dbReference type="ARBA" id="ARBA00022989"/>
    </source>
</evidence>
<protein>
    <recommendedName>
        <fullName evidence="15">Nucleoporin NDC1</fullName>
    </recommendedName>
</protein>
<evidence type="ECO:0000256" key="13">
    <source>
        <dbReference type="SAM" id="Phobius"/>
    </source>
</evidence>
<accession>A0A1E1WE81</accession>
<dbReference type="Pfam" id="PF09531">
    <property type="entry name" value="Ndc1_Nup"/>
    <property type="match status" value="1"/>
</dbReference>
<sequence length="566" mass="64892">MAAGMERKSEIFSQRLIVAVLWNLALQTFLAVSLVFLIQVDILHPLSWIASTFQDIFSWKMSLNIVLLGLVSFFQAYIYGCYYMVPPPKYFTRFSMFLNLFSIQNMIFSVLYALCGYFTMGLYSSLAQSNFNVLKKTCKNYDGQCLMEQSLFLQFGGMWMGLYYFLNVHIFSTNILMFPHIYQDKFQQIKLAISNIIALGFKKSIMPVAYYCIFYYLWGNKPRNVVSDVYSLYLEDAPLDNMLNLISSGIWIGLWFYTSLFLVSVYTMKTIFNIVLTEPMRFPIESDRSLTLHNALAQKLQFNGYLGAQDFRIMAITDSARRIQVFKLSQPGGHPRNWNHLLEVSLSTINNFSKELEIINGDGKPLGLDNSPQKKSLNITPPSGLMYNNLRNMAHSPELLELKDHNRNKVDNTFTTVMKEECYGLLHKLCQKPGINYFFGELTDTKLKFLLTQAQPVMWTCEGLAFIAASSLKEDKYGIVQTDLPIVISALINLKQSLDKISKPGLVPRKHILHDELAIRMKSALISSVKRSIYKIVITFSKYIHEIPLDPDVQVAIQPFLLCKEA</sequence>
<evidence type="ECO:0000256" key="1">
    <source>
        <dbReference type="ARBA" id="ARBA00004232"/>
    </source>
</evidence>
<keyword evidence="5 13" id="KW-0812">Transmembrane</keyword>
<dbReference type="InterPro" id="IPR019049">
    <property type="entry name" value="Nucleoporin_prot_Ndc1/Nup"/>
</dbReference>
<dbReference type="GO" id="GO:0006999">
    <property type="term" value="P:nuclear pore organization"/>
    <property type="evidence" value="ECO:0007669"/>
    <property type="project" value="TreeGrafter"/>
</dbReference>
<evidence type="ECO:0000256" key="5">
    <source>
        <dbReference type="ARBA" id="ARBA00022692"/>
    </source>
</evidence>
<feature type="transmembrane region" description="Helical" evidence="13">
    <location>
        <begin position="65"/>
        <end position="85"/>
    </location>
</feature>
<organism evidence="14">
    <name type="scientific">Pectinophora gossypiella</name>
    <name type="common">Cotton pink bollworm</name>
    <name type="synonym">Depressaria gossypiella</name>
    <dbReference type="NCBI Taxonomy" id="13191"/>
    <lineage>
        <taxon>Eukaryota</taxon>
        <taxon>Metazoa</taxon>
        <taxon>Ecdysozoa</taxon>
        <taxon>Arthropoda</taxon>
        <taxon>Hexapoda</taxon>
        <taxon>Insecta</taxon>
        <taxon>Pterygota</taxon>
        <taxon>Neoptera</taxon>
        <taxon>Endopterygota</taxon>
        <taxon>Lepidoptera</taxon>
        <taxon>Glossata</taxon>
        <taxon>Ditrysia</taxon>
        <taxon>Gelechioidea</taxon>
        <taxon>Gelechiidae</taxon>
        <taxon>Apatetrinae</taxon>
        <taxon>Pectinophora</taxon>
    </lineage>
</organism>
<dbReference type="AlphaFoldDB" id="A0A1E1WE81"/>
<keyword evidence="7" id="KW-0653">Protein transport</keyword>
<comment type="subcellular location">
    <subcellularLocation>
        <location evidence="1">Nucleus membrane</location>
        <topology evidence="1">Multi-pass membrane protein</topology>
    </subcellularLocation>
    <subcellularLocation>
        <location evidence="2">Nucleus</location>
        <location evidence="2">Nuclear pore complex</location>
    </subcellularLocation>
</comment>
<gene>
    <name evidence="14" type="ORF">g.16587</name>
</gene>
<keyword evidence="4" id="KW-0813">Transport</keyword>
<evidence type="ECO:0000256" key="12">
    <source>
        <dbReference type="ARBA" id="ARBA00023242"/>
    </source>
</evidence>
<feature type="transmembrane region" description="Helical" evidence="13">
    <location>
        <begin position="191"/>
        <end position="218"/>
    </location>
</feature>
<evidence type="ECO:0000256" key="11">
    <source>
        <dbReference type="ARBA" id="ARBA00023136"/>
    </source>
</evidence>
<dbReference type="EMBL" id="GDQN01005766">
    <property type="protein sequence ID" value="JAT85288.1"/>
    <property type="molecule type" value="Transcribed_RNA"/>
</dbReference>
<evidence type="ECO:0000256" key="6">
    <source>
        <dbReference type="ARBA" id="ARBA00022816"/>
    </source>
</evidence>
<dbReference type="PANTHER" id="PTHR13269:SF6">
    <property type="entry name" value="NUCLEOPORIN NDC1"/>
    <property type="match status" value="1"/>
</dbReference>
<dbReference type="OrthoDB" id="67850at2759"/>
<keyword evidence="12" id="KW-0539">Nucleus</keyword>